<dbReference type="InterPro" id="IPR015422">
    <property type="entry name" value="PyrdxlP-dep_Trfase_small"/>
</dbReference>
<dbReference type="Gene3D" id="3.90.1150.10">
    <property type="entry name" value="Aspartate Aminotransferase, domain 1"/>
    <property type="match status" value="1"/>
</dbReference>
<dbReference type="GO" id="GO:0047536">
    <property type="term" value="F:2-aminoadipate transaminase activity"/>
    <property type="evidence" value="ECO:0007669"/>
    <property type="project" value="TreeGrafter"/>
</dbReference>
<dbReference type="InterPro" id="IPR004839">
    <property type="entry name" value="Aminotransferase_I/II_large"/>
</dbReference>
<accession>A0A6A7A4V5</accession>
<dbReference type="PANTHER" id="PTHR42858:SF1">
    <property type="entry name" value="LD15494P"/>
    <property type="match status" value="1"/>
</dbReference>
<dbReference type="Proteomes" id="UP000799424">
    <property type="component" value="Unassembled WGS sequence"/>
</dbReference>
<keyword evidence="2" id="KW-0808">Transferase</keyword>
<dbReference type="Gene3D" id="3.40.640.10">
    <property type="entry name" value="Type I PLP-dependent aspartate aminotransferase-like (Major domain)"/>
    <property type="match status" value="1"/>
</dbReference>
<evidence type="ECO:0000259" key="1">
    <source>
        <dbReference type="Pfam" id="PF00155"/>
    </source>
</evidence>
<dbReference type="GO" id="GO:0030170">
    <property type="term" value="F:pyridoxal phosphate binding"/>
    <property type="evidence" value="ECO:0007669"/>
    <property type="project" value="InterPro"/>
</dbReference>
<dbReference type="OrthoDB" id="7042322at2759"/>
<dbReference type="InterPro" id="IPR015421">
    <property type="entry name" value="PyrdxlP-dep_Trfase_major"/>
</dbReference>
<sequence>MGAFSDVAGSATSTKKLVNLLRGITRPPKALRVQSAFSNTSFRWPNPSLLPTQLLDKATHNVLKDQNIAFPAMSYGPDPGDSRLRKNVASWLTDFYQPVDPVAEERVCITGGASQNLACLLQVFTDPVYTRNVWVVAPAYMLSFRMFEDAGFHEKLRAIPEDDEGIDIEYLRWEIRKSEHKAKASGNNKPRIKPSRPWGKIYKHIIYAVPTFSNPSFKTMSLRRRQELVRIAREYDALVITDDVYDFLQWPSSLTTRTMSLEKAVLPRIVDVDRYLDGGAERADADGFGNAVSNASFSKICGPGLRTGWCEGTIKLAYGVSQTGSSRSGGAPSQLTACFVAETLATGELQHFVYHTLQPSYCKRYRKMVEVINKELIPLGVRLPQTDREVVGGYFIWLTLPHPLKGAVLAQRAKEDENVVVAQGEIFEVPGDTEHPSTSFGNDIRICFAWEDEDMLAEGISRLAVVIRKMQGETGEQGTQPVATEGQAKNFW</sequence>
<gene>
    <name evidence="2" type="ORF">CC86DRAFT_348194</name>
</gene>
<dbReference type="AlphaFoldDB" id="A0A6A7A4V5"/>
<evidence type="ECO:0000313" key="3">
    <source>
        <dbReference type="Proteomes" id="UP000799424"/>
    </source>
</evidence>
<dbReference type="CDD" id="cd00609">
    <property type="entry name" value="AAT_like"/>
    <property type="match status" value="1"/>
</dbReference>
<dbReference type="SUPFAM" id="SSF53383">
    <property type="entry name" value="PLP-dependent transferases"/>
    <property type="match status" value="1"/>
</dbReference>
<dbReference type="FunFam" id="3.40.640.10:FF:000080">
    <property type="entry name" value="Aminotransferase, putative"/>
    <property type="match status" value="1"/>
</dbReference>
<evidence type="ECO:0000313" key="2">
    <source>
        <dbReference type="EMBL" id="KAF2828173.1"/>
    </source>
</evidence>
<organism evidence="2 3">
    <name type="scientific">Ophiobolus disseminans</name>
    <dbReference type="NCBI Taxonomy" id="1469910"/>
    <lineage>
        <taxon>Eukaryota</taxon>
        <taxon>Fungi</taxon>
        <taxon>Dikarya</taxon>
        <taxon>Ascomycota</taxon>
        <taxon>Pezizomycotina</taxon>
        <taxon>Dothideomycetes</taxon>
        <taxon>Pleosporomycetidae</taxon>
        <taxon>Pleosporales</taxon>
        <taxon>Pleosporineae</taxon>
        <taxon>Phaeosphaeriaceae</taxon>
        <taxon>Ophiobolus</taxon>
    </lineage>
</organism>
<proteinExistence type="predicted"/>
<feature type="domain" description="Aminotransferase class I/classII large" evidence="1">
    <location>
        <begin position="71"/>
        <end position="463"/>
    </location>
</feature>
<reference evidence="2" key="1">
    <citation type="journal article" date="2020" name="Stud. Mycol.">
        <title>101 Dothideomycetes genomes: a test case for predicting lifestyles and emergence of pathogens.</title>
        <authorList>
            <person name="Haridas S."/>
            <person name="Albert R."/>
            <person name="Binder M."/>
            <person name="Bloem J."/>
            <person name="Labutti K."/>
            <person name="Salamov A."/>
            <person name="Andreopoulos B."/>
            <person name="Baker S."/>
            <person name="Barry K."/>
            <person name="Bills G."/>
            <person name="Bluhm B."/>
            <person name="Cannon C."/>
            <person name="Castanera R."/>
            <person name="Culley D."/>
            <person name="Daum C."/>
            <person name="Ezra D."/>
            <person name="Gonzalez J."/>
            <person name="Henrissat B."/>
            <person name="Kuo A."/>
            <person name="Liang C."/>
            <person name="Lipzen A."/>
            <person name="Lutzoni F."/>
            <person name="Magnuson J."/>
            <person name="Mondo S."/>
            <person name="Nolan M."/>
            <person name="Ohm R."/>
            <person name="Pangilinan J."/>
            <person name="Park H.-J."/>
            <person name="Ramirez L."/>
            <person name="Alfaro M."/>
            <person name="Sun H."/>
            <person name="Tritt A."/>
            <person name="Yoshinaga Y."/>
            <person name="Zwiers L.-H."/>
            <person name="Turgeon B."/>
            <person name="Goodwin S."/>
            <person name="Spatafora J."/>
            <person name="Crous P."/>
            <person name="Grigoriev I."/>
        </authorList>
    </citation>
    <scope>NUCLEOTIDE SEQUENCE</scope>
    <source>
        <strain evidence="2">CBS 113818</strain>
    </source>
</reference>
<dbReference type="EMBL" id="MU006223">
    <property type="protein sequence ID" value="KAF2828173.1"/>
    <property type="molecule type" value="Genomic_DNA"/>
</dbReference>
<name>A0A6A7A4V5_9PLEO</name>
<dbReference type="Pfam" id="PF00155">
    <property type="entry name" value="Aminotran_1_2"/>
    <property type="match status" value="1"/>
</dbReference>
<dbReference type="InterPro" id="IPR015424">
    <property type="entry name" value="PyrdxlP-dep_Trfase"/>
</dbReference>
<keyword evidence="3" id="KW-1185">Reference proteome</keyword>
<dbReference type="PANTHER" id="PTHR42858">
    <property type="entry name" value="AMINOTRANSFERASE"/>
    <property type="match status" value="1"/>
</dbReference>
<protein>
    <submittedName>
        <fullName evidence="2">PLP-dependent transferase</fullName>
    </submittedName>
</protein>